<proteinExistence type="predicted"/>
<sequence>MTLVGLGSRPSAGTRMDGCQYGERVGSGSLRRRLVTGTPHLAPNSINSNECGFSLLPPRSGCPSTHEFEGRRRSLVARSTSAKPRPPSASKVQPPADAVASPAGTSSCPVQREPGHELHHVCDGDHPGPSLCIRSSGPDRDGGWDVAIRVGLLHRLVAINKTRHSNNFCLPSGAFPSPPHGQLCRLKPRPRSGPSDGLDNELPGRVQPHAHHDCLMLQDFKLRAIKSVAPSEPAIIAAEPPDYCSSLARPRPPSTTIVVQVEWCVGQDCTSLLCYFFFPGAAPP</sequence>
<feature type="region of interest" description="Disordered" evidence="1">
    <location>
        <begin position="62"/>
        <end position="124"/>
    </location>
</feature>
<comment type="caution">
    <text evidence="2">The sequence shown here is derived from an EMBL/GenBank/DDBJ whole genome shotgun (WGS) entry which is preliminary data.</text>
</comment>
<evidence type="ECO:0000313" key="2">
    <source>
        <dbReference type="EMBL" id="KAK7536149.1"/>
    </source>
</evidence>
<feature type="compositionally biased region" description="Basic and acidic residues" evidence="1">
    <location>
        <begin position="113"/>
        <end position="124"/>
    </location>
</feature>
<dbReference type="EMBL" id="JBBPEH010000007">
    <property type="protein sequence ID" value="KAK7536149.1"/>
    <property type="molecule type" value="Genomic_DNA"/>
</dbReference>
<dbReference type="GeneID" id="92028866"/>
<name>A0ABR1LN65_9PEZI</name>
<organism evidence="2 3">
    <name type="scientific">Phyllosticta citribraziliensis</name>
    <dbReference type="NCBI Taxonomy" id="989973"/>
    <lineage>
        <taxon>Eukaryota</taxon>
        <taxon>Fungi</taxon>
        <taxon>Dikarya</taxon>
        <taxon>Ascomycota</taxon>
        <taxon>Pezizomycotina</taxon>
        <taxon>Dothideomycetes</taxon>
        <taxon>Dothideomycetes incertae sedis</taxon>
        <taxon>Botryosphaeriales</taxon>
        <taxon>Phyllostictaceae</taxon>
        <taxon>Phyllosticta</taxon>
    </lineage>
</organism>
<feature type="region of interest" description="Disordered" evidence="1">
    <location>
        <begin position="1"/>
        <end position="24"/>
    </location>
</feature>
<keyword evidence="3" id="KW-1185">Reference proteome</keyword>
<evidence type="ECO:0000256" key="1">
    <source>
        <dbReference type="SAM" id="MobiDB-lite"/>
    </source>
</evidence>
<dbReference type="Proteomes" id="UP001360953">
    <property type="component" value="Unassembled WGS sequence"/>
</dbReference>
<evidence type="ECO:0000313" key="3">
    <source>
        <dbReference type="Proteomes" id="UP001360953"/>
    </source>
</evidence>
<reference evidence="2 3" key="1">
    <citation type="submission" date="2024-04" db="EMBL/GenBank/DDBJ databases">
        <title>Phyllosticta paracitricarpa is synonymous to the EU quarantine fungus P. citricarpa based on phylogenomic analyses.</title>
        <authorList>
            <consortium name="Lawrence Berkeley National Laboratory"/>
            <person name="Van ingen-buijs V.A."/>
            <person name="Van westerhoven A.C."/>
            <person name="Haridas S."/>
            <person name="Skiadas P."/>
            <person name="Martin F."/>
            <person name="Groenewald J.Z."/>
            <person name="Crous P.W."/>
            <person name="Seidl M.F."/>
        </authorList>
    </citation>
    <scope>NUCLEOTIDE SEQUENCE [LARGE SCALE GENOMIC DNA]</scope>
    <source>
        <strain evidence="2 3">CPC 17464</strain>
    </source>
</reference>
<gene>
    <name evidence="2" type="ORF">J3D65DRAFT_406037</name>
</gene>
<accession>A0ABR1LN65</accession>
<dbReference type="RefSeq" id="XP_066654565.1">
    <property type="nucleotide sequence ID" value="XM_066795960.1"/>
</dbReference>
<protein>
    <submittedName>
        <fullName evidence="2">Uncharacterized protein</fullName>
    </submittedName>
</protein>